<keyword evidence="6" id="KW-0812">Transmembrane</keyword>
<evidence type="ECO:0000256" key="6">
    <source>
        <dbReference type="SAM" id="Phobius"/>
    </source>
</evidence>
<dbReference type="SMART" id="SM00032">
    <property type="entry name" value="CCP"/>
    <property type="match status" value="1"/>
</dbReference>
<dbReference type="GO" id="GO:0007219">
    <property type="term" value="P:Notch signaling pathway"/>
    <property type="evidence" value="ECO:0007669"/>
    <property type="project" value="TreeGrafter"/>
</dbReference>
<dbReference type="CTD" id="26032"/>
<dbReference type="Pfam" id="PF00084">
    <property type="entry name" value="Sushi"/>
    <property type="match status" value="1"/>
</dbReference>
<dbReference type="Proteomes" id="UP000515159">
    <property type="component" value="Chromosome 2"/>
</dbReference>
<evidence type="ECO:0000256" key="4">
    <source>
        <dbReference type="PROSITE-ProRule" id="PRU00302"/>
    </source>
</evidence>
<dbReference type="Pfam" id="PF00193">
    <property type="entry name" value="Xlink"/>
    <property type="match status" value="1"/>
</dbReference>
<dbReference type="FunFam" id="3.10.100.10:FF:000058">
    <property type="entry name" value="Sushi domain-containing protein 5"/>
    <property type="match status" value="1"/>
</dbReference>
<dbReference type="OrthoDB" id="9936131at2759"/>
<dbReference type="CDD" id="cd00033">
    <property type="entry name" value="CCP"/>
    <property type="match status" value="1"/>
</dbReference>
<dbReference type="GeneID" id="117353884"/>
<feature type="domain" description="Link" evidence="8">
    <location>
        <begin position="43"/>
        <end position="138"/>
    </location>
</feature>
<keyword evidence="9" id="KW-1185">Reference proteome</keyword>
<sequence length="630" mass="69111">MQLPVANKTIPLQNFTSPPPLKTCSFAPVSLSSLRGGETDLGKLFTVESKNGTQGLDLLMAQKSCAILGSRLATAEELHRAVLDCSFNICTRGWLADGTTGTTVCRKAGSGPQNMKAIDVKTEASANPVDRFDAFCIKDEDKPCGDPPSFPHTTLHGHTGYEMGDELLFVCAEGYVMGNQEAAFTLLCNSCGEWYGHVQACVKDETEAHIDYDDNFPYHRTMPVAEPNKDNGGAEEEEEDEEEKEEEEDGQVFSVAEDSALKNDKRETQGFEATEKESKAPTESPVSLLSQKHLFWFPSEAFNKPESEKETDFGSKTQFSNGDNRIGVKTDYAESGTKMIYESEDFPLGPSMVNNNTISAKDVVASTDESWLDGYPVTQDIGQEAEKTDSSPKTVDDVIVTINQSHDAKEDHPSPIPDKDLTPIWAAPTTVLAYSIRVAQEPLTPTNSPENVSTSKGVDDVTKYHPTIPLEFTPEALTTAIVSDEHIDLTPTAIMGIYHTVQPVDHIPLPTQAEEATTYQMPLETQSLTVHVSDRFTDRSFFKGATEGENLTGGIKGTPFPSSEPCMTEDCLRSSKGPMITIIVVVLCLLLLATILAVWCYKKQQQKSSVYQLNGKGQTRHHQQIEMQKV</sequence>
<name>A0A6P8PVQ5_GEOSA</name>
<dbReference type="InterPro" id="IPR000436">
    <property type="entry name" value="Sushi_SCR_CCP_dom"/>
</dbReference>
<dbReference type="InParanoid" id="A0A6P8PVQ5"/>
<dbReference type="PANTHER" id="PTHR32493">
    <property type="entry name" value="SUSHI DOMAIN-CONTAINING PROTEIN 5"/>
    <property type="match status" value="1"/>
</dbReference>
<keyword evidence="1 4" id="KW-0768">Sushi</keyword>
<evidence type="ECO:0000256" key="3">
    <source>
        <dbReference type="ARBA" id="ARBA00023157"/>
    </source>
</evidence>
<dbReference type="InterPro" id="IPR000538">
    <property type="entry name" value="Link_dom"/>
</dbReference>
<evidence type="ECO:0000259" key="8">
    <source>
        <dbReference type="PROSITE" id="PS50963"/>
    </source>
</evidence>
<feature type="compositionally biased region" description="Basic and acidic residues" evidence="5">
    <location>
        <begin position="259"/>
        <end position="280"/>
    </location>
</feature>
<feature type="transmembrane region" description="Helical" evidence="6">
    <location>
        <begin position="579"/>
        <end position="601"/>
    </location>
</feature>
<evidence type="ECO:0000259" key="7">
    <source>
        <dbReference type="PROSITE" id="PS50923"/>
    </source>
</evidence>
<keyword evidence="6" id="KW-0472">Membrane</keyword>
<dbReference type="RefSeq" id="XP_033786265.1">
    <property type="nucleotide sequence ID" value="XM_033930374.1"/>
</dbReference>
<dbReference type="GO" id="GO:0007155">
    <property type="term" value="P:cell adhesion"/>
    <property type="evidence" value="ECO:0007669"/>
    <property type="project" value="InterPro"/>
</dbReference>
<dbReference type="GO" id="GO:0005540">
    <property type="term" value="F:hyaluronic acid binding"/>
    <property type="evidence" value="ECO:0007669"/>
    <property type="project" value="InterPro"/>
</dbReference>
<dbReference type="KEGG" id="gsh:117353884"/>
<dbReference type="AlphaFoldDB" id="A0A6P8PVQ5"/>
<feature type="region of interest" description="Disordered" evidence="5">
    <location>
        <begin position="218"/>
        <end position="286"/>
    </location>
</feature>
<dbReference type="PANTHER" id="PTHR32493:SF0">
    <property type="entry name" value="SUSHI DOMAIN-CONTAINING PROTEIN 5"/>
    <property type="match status" value="1"/>
</dbReference>
<keyword evidence="2" id="KW-0732">Signal</keyword>
<evidence type="ECO:0000256" key="5">
    <source>
        <dbReference type="SAM" id="MobiDB-lite"/>
    </source>
</evidence>
<protein>
    <submittedName>
        <fullName evidence="10">Sushi domain-containing protein 5 isoform X1</fullName>
    </submittedName>
</protein>
<keyword evidence="6" id="KW-1133">Transmembrane helix</keyword>
<dbReference type="PROSITE" id="PS50963">
    <property type="entry name" value="LINK_2"/>
    <property type="match status" value="1"/>
</dbReference>
<organism evidence="9 10">
    <name type="scientific">Geotrypetes seraphini</name>
    <name type="common">Gaboon caecilian</name>
    <name type="synonym">Caecilia seraphini</name>
    <dbReference type="NCBI Taxonomy" id="260995"/>
    <lineage>
        <taxon>Eukaryota</taxon>
        <taxon>Metazoa</taxon>
        <taxon>Chordata</taxon>
        <taxon>Craniata</taxon>
        <taxon>Vertebrata</taxon>
        <taxon>Euteleostomi</taxon>
        <taxon>Amphibia</taxon>
        <taxon>Gymnophiona</taxon>
        <taxon>Geotrypetes</taxon>
    </lineage>
</organism>
<dbReference type="Gene3D" id="3.10.100.10">
    <property type="entry name" value="Mannose-Binding Protein A, subunit A"/>
    <property type="match status" value="1"/>
</dbReference>
<comment type="caution">
    <text evidence="4">Lacks conserved residue(s) required for the propagation of feature annotation.</text>
</comment>
<keyword evidence="3" id="KW-1015">Disulfide bond</keyword>
<evidence type="ECO:0000313" key="10">
    <source>
        <dbReference type="RefSeq" id="XP_033786265.1"/>
    </source>
</evidence>
<evidence type="ECO:0000256" key="1">
    <source>
        <dbReference type="ARBA" id="ARBA00022659"/>
    </source>
</evidence>
<evidence type="ECO:0000256" key="2">
    <source>
        <dbReference type="ARBA" id="ARBA00022729"/>
    </source>
</evidence>
<dbReference type="Gene3D" id="2.10.70.10">
    <property type="entry name" value="Complement Module, domain 1"/>
    <property type="match status" value="1"/>
</dbReference>
<dbReference type="InterPro" id="IPR053298">
    <property type="entry name" value="Sushi_domain_protein"/>
</dbReference>
<feature type="domain" description="Sushi" evidence="7">
    <location>
        <begin position="142"/>
        <end position="203"/>
    </location>
</feature>
<evidence type="ECO:0000313" key="9">
    <source>
        <dbReference type="Proteomes" id="UP000515159"/>
    </source>
</evidence>
<feature type="region of interest" description="Disordered" evidence="5">
    <location>
        <begin position="303"/>
        <end position="322"/>
    </location>
</feature>
<dbReference type="SUPFAM" id="SSF57535">
    <property type="entry name" value="Complement control module/SCR domain"/>
    <property type="match status" value="1"/>
</dbReference>
<dbReference type="FunCoup" id="A0A6P8PVQ5">
    <property type="interactions" value="233"/>
</dbReference>
<dbReference type="InterPro" id="IPR016187">
    <property type="entry name" value="CTDL_fold"/>
</dbReference>
<proteinExistence type="predicted"/>
<dbReference type="FunFam" id="2.10.70.10:FF:000050">
    <property type="entry name" value="sushi domain-containing protein 5"/>
    <property type="match status" value="1"/>
</dbReference>
<feature type="compositionally biased region" description="Acidic residues" evidence="5">
    <location>
        <begin position="233"/>
        <end position="250"/>
    </location>
</feature>
<gene>
    <name evidence="10" type="primary">SUSD5</name>
</gene>
<reference evidence="10" key="1">
    <citation type="submission" date="2025-08" db="UniProtKB">
        <authorList>
            <consortium name="RefSeq"/>
        </authorList>
    </citation>
    <scope>IDENTIFICATION</scope>
</reference>
<dbReference type="PROSITE" id="PS50923">
    <property type="entry name" value="SUSHI"/>
    <property type="match status" value="1"/>
</dbReference>
<dbReference type="SMART" id="SM00445">
    <property type="entry name" value="LINK"/>
    <property type="match status" value="1"/>
</dbReference>
<dbReference type="SUPFAM" id="SSF56436">
    <property type="entry name" value="C-type lectin-like"/>
    <property type="match status" value="1"/>
</dbReference>
<accession>A0A6P8PVQ5</accession>
<dbReference type="InterPro" id="IPR016186">
    <property type="entry name" value="C-type_lectin-like/link_sf"/>
</dbReference>
<feature type="compositionally biased region" description="Basic and acidic residues" evidence="5">
    <location>
        <begin position="303"/>
        <end position="313"/>
    </location>
</feature>
<dbReference type="InterPro" id="IPR035976">
    <property type="entry name" value="Sushi/SCR/CCP_sf"/>
</dbReference>